<evidence type="ECO:0000313" key="1">
    <source>
        <dbReference type="EMBL" id="KAH3817274.1"/>
    </source>
</evidence>
<evidence type="ECO:0000313" key="2">
    <source>
        <dbReference type="Proteomes" id="UP000828390"/>
    </source>
</evidence>
<accession>A0A9D4GKT7</accession>
<name>A0A9D4GKT7_DREPO</name>
<protein>
    <submittedName>
        <fullName evidence="1">Uncharacterized protein</fullName>
    </submittedName>
</protein>
<organism evidence="1 2">
    <name type="scientific">Dreissena polymorpha</name>
    <name type="common">Zebra mussel</name>
    <name type="synonym">Mytilus polymorpha</name>
    <dbReference type="NCBI Taxonomy" id="45954"/>
    <lineage>
        <taxon>Eukaryota</taxon>
        <taxon>Metazoa</taxon>
        <taxon>Spiralia</taxon>
        <taxon>Lophotrochozoa</taxon>
        <taxon>Mollusca</taxon>
        <taxon>Bivalvia</taxon>
        <taxon>Autobranchia</taxon>
        <taxon>Heteroconchia</taxon>
        <taxon>Euheterodonta</taxon>
        <taxon>Imparidentia</taxon>
        <taxon>Neoheterodontei</taxon>
        <taxon>Myida</taxon>
        <taxon>Dreissenoidea</taxon>
        <taxon>Dreissenidae</taxon>
        <taxon>Dreissena</taxon>
    </lineage>
</organism>
<sequence>MQFRYYGFLNEFETHQDFKMASQKEDRKHQSLPVVSGNSKLRNLRGRVWNVIDNRTPTLASKVTLFACYVNINDVHKKTSKVIKKLSL</sequence>
<comment type="caution">
    <text evidence="1">The sequence shown here is derived from an EMBL/GenBank/DDBJ whole genome shotgun (WGS) entry which is preliminary data.</text>
</comment>
<gene>
    <name evidence="1" type="ORF">DPMN_118807</name>
</gene>
<proteinExistence type="predicted"/>
<dbReference type="Proteomes" id="UP000828390">
    <property type="component" value="Unassembled WGS sequence"/>
</dbReference>
<dbReference type="AlphaFoldDB" id="A0A9D4GKT7"/>
<reference evidence="1" key="1">
    <citation type="journal article" date="2019" name="bioRxiv">
        <title>The Genome of the Zebra Mussel, Dreissena polymorpha: A Resource for Invasive Species Research.</title>
        <authorList>
            <person name="McCartney M.A."/>
            <person name="Auch B."/>
            <person name="Kono T."/>
            <person name="Mallez S."/>
            <person name="Zhang Y."/>
            <person name="Obille A."/>
            <person name="Becker A."/>
            <person name="Abrahante J.E."/>
            <person name="Garbe J."/>
            <person name="Badalamenti J.P."/>
            <person name="Herman A."/>
            <person name="Mangelson H."/>
            <person name="Liachko I."/>
            <person name="Sullivan S."/>
            <person name="Sone E.D."/>
            <person name="Koren S."/>
            <person name="Silverstein K.A.T."/>
            <person name="Beckman K.B."/>
            <person name="Gohl D.M."/>
        </authorList>
    </citation>
    <scope>NUCLEOTIDE SEQUENCE</scope>
    <source>
        <strain evidence="1">Duluth1</strain>
        <tissue evidence="1">Whole animal</tissue>
    </source>
</reference>
<dbReference type="EMBL" id="JAIWYP010000005">
    <property type="protein sequence ID" value="KAH3817274.1"/>
    <property type="molecule type" value="Genomic_DNA"/>
</dbReference>
<keyword evidence="2" id="KW-1185">Reference proteome</keyword>
<reference evidence="1" key="2">
    <citation type="submission" date="2020-11" db="EMBL/GenBank/DDBJ databases">
        <authorList>
            <person name="McCartney M.A."/>
            <person name="Auch B."/>
            <person name="Kono T."/>
            <person name="Mallez S."/>
            <person name="Becker A."/>
            <person name="Gohl D.M."/>
            <person name="Silverstein K.A.T."/>
            <person name="Koren S."/>
            <person name="Bechman K.B."/>
            <person name="Herman A."/>
            <person name="Abrahante J.E."/>
            <person name="Garbe J."/>
        </authorList>
    </citation>
    <scope>NUCLEOTIDE SEQUENCE</scope>
    <source>
        <strain evidence="1">Duluth1</strain>
        <tissue evidence="1">Whole animal</tissue>
    </source>
</reference>